<organism evidence="2 3">
    <name type="scientific">Kosakonia oryzendophytica</name>
    <dbReference type="NCBI Taxonomy" id="1005665"/>
    <lineage>
        <taxon>Bacteria</taxon>
        <taxon>Pseudomonadati</taxon>
        <taxon>Pseudomonadota</taxon>
        <taxon>Gammaproteobacteria</taxon>
        <taxon>Enterobacterales</taxon>
        <taxon>Enterobacteriaceae</taxon>
        <taxon>Kosakonia</taxon>
    </lineage>
</organism>
<keyword evidence="1" id="KW-0472">Membrane</keyword>
<feature type="transmembrane region" description="Helical" evidence="1">
    <location>
        <begin position="27"/>
        <end position="49"/>
    </location>
</feature>
<evidence type="ECO:0000313" key="3">
    <source>
        <dbReference type="Proteomes" id="UP000198975"/>
    </source>
</evidence>
<evidence type="ECO:0000256" key="1">
    <source>
        <dbReference type="SAM" id="Phobius"/>
    </source>
</evidence>
<name>A0A1C4CHN7_9ENTR</name>
<protein>
    <submittedName>
        <fullName evidence="2">Uncharacterized protein</fullName>
    </submittedName>
</protein>
<accession>A0A1C4CHN7</accession>
<sequence>MGCNNERLPGVKESVRALNFESTFRRIGFVLLLSIIVAALMGFFSGGYISSATKMNRTHSLKVEYERVGRLQNELRMKISPHSLIADTYLFSIGGAFNERFQPGSVWPQPDRMFSQGETLYLVYNDVAGKRDFSVRVYATPSTAGKAVNTVKVNDEPEVRFWQFIFP</sequence>
<keyword evidence="1" id="KW-1133">Transmembrane helix</keyword>
<dbReference type="Proteomes" id="UP000198975">
    <property type="component" value="Unassembled WGS sequence"/>
</dbReference>
<evidence type="ECO:0000313" key="2">
    <source>
        <dbReference type="EMBL" id="SCC18538.1"/>
    </source>
</evidence>
<keyword evidence="3" id="KW-1185">Reference proteome</keyword>
<dbReference type="AlphaFoldDB" id="A0A1C4CHN7"/>
<dbReference type="OrthoDB" id="6504753at2"/>
<dbReference type="RefSeq" id="WP_088237864.1">
    <property type="nucleotide sequence ID" value="NZ_FMAY01000007.1"/>
</dbReference>
<keyword evidence="1" id="KW-0812">Transmembrane</keyword>
<dbReference type="EMBL" id="FMAY01000007">
    <property type="protein sequence ID" value="SCC18538.1"/>
    <property type="molecule type" value="Genomic_DNA"/>
</dbReference>
<reference evidence="3" key="1">
    <citation type="submission" date="2016-08" db="EMBL/GenBank/DDBJ databases">
        <authorList>
            <person name="Varghese N."/>
            <person name="Submissions Spin"/>
        </authorList>
    </citation>
    <scope>NUCLEOTIDE SEQUENCE [LARGE SCALE GENOMIC DNA]</scope>
    <source>
        <strain evidence="3">REICA_082</strain>
    </source>
</reference>
<proteinExistence type="predicted"/>
<gene>
    <name evidence="2" type="ORF">GA0061071_107244</name>
</gene>